<evidence type="ECO:0000313" key="1">
    <source>
        <dbReference type="EMBL" id="MVX58247.1"/>
    </source>
</evidence>
<accession>A0A7X3G7B3</accession>
<name>A0A7X3G7B3_9STRE</name>
<dbReference type="AlphaFoldDB" id="A0A7X3G7B3"/>
<dbReference type="Proteomes" id="UP000461595">
    <property type="component" value="Unassembled WGS sequence"/>
</dbReference>
<proteinExistence type="predicted"/>
<gene>
    <name evidence="1" type="ORF">E5983_00980</name>
</gene>
<protein>
    <recommendedName>
        <fullName evidence="3">Phage protein</fullName>
    </recommendedName>
</protein>
<dbReference type="InterPro" id="IPR024410">
    <property type="entry name" value="Phage_TAC_12"/>
</dbReference>
<organism evidence="1 2">
    <name type="scientific">Streptococcus danieliae</name>
    <dbReference type="NCBI Taxonomy" id="747656"/>
    <lineage>
        <taxon>Bacteria</taxon>
        <taxon>Bacillati</taxon>
        <taxon>Bacillota</taxon>
        <taxon>Bacilli</taxon>
        <taxon>Lactobacillales</taxon>
        <taxon>Streptococcaceae</taxon>
        <taxon>Streptococcus</taxon>
    </lineage>
</organism>
<dbReference type="Pfam" id="PF12363">
    <property type="entry name" value="Phage_TAC_12"/>
    <property type="match status" value="1"/>
</dbReference>
<dbReference type="OrthoDB" id="2067392at2"/>
<reference evidence="1 2" key="1">
    <citation type="submission" date="2019-12" db="EMBL/GenBank/DDBJ databases">
        <title>Microbes associate with the intestines of laboratory mice.</title>
        <authorList>
            <person name="Navarre W."/>
            <person name="Wong E."/>
        </authorList>
    </citation>
    <scope>NUCLEOTIDE SEQUENCE [LARGE SCALE GENOMIC DNA]</scope>
    <source>
        <strain evidence="1 2">NM51_B2-22</strain>
    </source>
</reference>
<evidence type="ECO:0000313" key="2">
    <source>
        <dbReference type="Proteomes" id="UP000461595"/>
    </source>
</evidence>
<dbReference type="RefSeq" id="WP_160332079.1">
    <property type="nucleotide sequence ID" value="NZ_WSRS01000004.1"/>
</dbReference>
<sequence>MKQIEINGKSYDLHYGIGFIREMDKRHEVNGNGVSFGMGIQAAVIYLQDYNPVILADIIQAATMTLRSRPSIAEIELWIEEQGDDLEQAFDDFLSALKTAPMTKLKVKKTLEAMEG</sequence>
<evidence type="ECO:0008006" key="3">
    <source>
        <dbReference type="Google" id="ProtNLM"/>
    </source>
</evidence>
<dbReference type="EMBL" id="WSRS01000004">
    <property type="protein sequence ID" value="MVX58247.1"/>
    <property type="molecule type" value="Genomic_DNA"/>
</dbReference>
<comment type="caution">
    <text evidence="1">The sequence shown here is derived from an EMBL/GenBank/DDBJ whole genome shotgun (WGS) entry which is preliminary data.</text>
</comment>